<dbReference type="EMBL" id="BKCJ010007256">
    <property type="protein sequence ID" value="GEU76330.1"/>
    <property type="molecule type" value="Genomic_DNA"/>
</dbReference>
<comment type="caution">
    <text evidence="1">The sequence shown here is derived from an EMBL/GenBank/DDBJ whole genome shotgun (WGS) entry which is preliminary data.</text>
</comment>
<name>A0A6L2MRG3_TANCI</name>
<accession>A0A6L2MRG3</accession>
<evidence type="ECO:0000313" key="1">
    <source>
        <dbReference type="EMBL" id="GEU76330.1"/>
    </source>
</evidence>
<dbReference type="AlphaFoldDB" id="A0A6L2MRG3"/>
<protein>
    <submittedName>
        <fullName evidence="1">Uncharacterized protein</fullName>
    </submittedName>
</protein>
<proteinExistence type="predicted"/>
<gene>
    <name evidence="1" type="ORF">Tci_048308</name>
</gene>
<reference evidence="1" key="1">
    <citation type="journal article" date="2019" name="Sci. Rep.">
        <title>Draft genome of Tanacetum cinerariifolium, the natural source of mosquito coil.</title>
        <authorList>
            <person name="Yamashiro T."/>
            <person name="Shiraishi A."/>
            <person name="Satake H."/>
            <person name="Nakayama K."/>
        </authorList>
    </citation>
    <scope>NUCLEOTIDE SEQUENCE</scope>
</reference>
<organism evidence="1">
    <name type="scientific">Tanacetum cinerariifolium</name>
    <name type="common">Dalmatian daisy</name>
    <name type="synonym">Chrysanthemum cinerariifolium</name>
    <dbReference type="NCBI Taxonomy" id="118510"/>
    <lineage>
        <taxon>Eukaryota</taxon>
        <taxon>Viridiplantae</taxon>
        <taxon>Streptophyta</taxon>
        <taxon>Embryophyta</taxon>
        <taxon>Tracheophyta</taxon>
        <taxon>Spermatophyta</taxon>
        <taxon>Magnoliopsida</taxon>
        <taxon>eudicotyledons</taxon>
        <taxon>Gunneridae</taxon>
        <taxon>Pentapetalae</taxon>
        <taxon>asterids</taxon>
        <taxon>campanulids</taxon>
        <taxon>Asterales</taxon>
        <taxon>Asteraceae</taxon>
        <taxon>Asteroideae</taxon>
        <taxon>Anthemideae</taxon>
        <taxon>Anthemidinae</taxon>
        <taxon>Tanacetum</taxon>
    </lineage>
</organism>
<sequence>MFHDTLYLPVKTPNNPFVAAVTIEIIESFIQRVGYQGVVYKTSSPQKSLKVTIKHKQGVKGEKDEESYDDKFATFMLHDDVDDFGDMIELESHKKHLKVVDNDDENKEEKKDDVIGSLENKNEKMQTPIPITPRSLRINLSSNKNIAQELTDTVSLSTTTTSKDPHNKKCISSKYSHLPRALRRMCRRQGYMNRDMERIATNDLFEGNLKRAVTDPVIQERDAFHYEVPDLISKEFNAQAPQIIEELFNNYRVPTIFDRARMEATLNDMFSNQFRNAEEYAYHLEQATTFIENQKVWESRQEDIRLLIPKALVFYGPQWNPNEPPRYLYNKDILFLRNRHTE</sequence>